<evidence type="ECO:0000256" key="2">
    <source>
        <dbReference type="ARBA" id="ARBA00023125"/>
    </source>
</evidence>
<dbReference type="GO" id="GO:0003678">
    <property type="term" value="F:DNA helicase activity"/>
    <property type="evidence" value="ECO:0007669"/>
    <property type="project" value="UniProtKB-EC"/>
</dbReference>
<keyword evidence="4" id="KW-0547">Nucleotide-binding</keyword>
<proteinExistence type="predicted"/>
<accession>A0A1J5QUP5</accession>
<dbReference type="GO" id="GO:0006260">
    <property type="term" value="P:DNA replication"/>
    <property type="evidence" value="ECO:0007669"/>
    <property type="project" value="UniProtKB-KW"/>
</dbReference>
<dbReference type="GO" id="GO:0005524">
    <property type="term" value="F:ATP binding"/>
    <property type="evidence" value="ECO:0007669"/>
    <property type="project" value="InterPro"/>
</dbReference>
<evidence type="ECO:0000259" key="3">
    <source>
        <dbReference type="Pfam" id="PF00772"/>
    </source>
</evidence>
<keyword evidence="4" id="KW-0067">ATP-binding</keyword>
<keyword evidence="2" id="KW-0238">DNA-binding</keyword>
<dbReference type="EC" id="3.6.4.12" evidence="4"/>
<feature type="domain" description="DNA helicase DnaB-like N-terminal" evidence="3">
    <location>
        <begin position="11"/>
        <end position="104"/>
    </location>
</feature>
<evidence type="ECO:0000313" key="4">
    <source>
        <dbReference type="EMBL" id="OIQ83599.1"/>
    </source>
</evidence>
<dbReference type="InterPro" id="IPR016136">
    <property type="entry name" value="DNA_helicase_N/primase_C"/>
</dbReference>
<dbReference type="InterPro" id="IPR036185">
    <property type="entry name" value="DNA_heli_DnaB-like_N_sf"/>
</dbReference>
<dbReference type="InterPro" id="IPR007693">
    <property type="entry name" value="DNA_helicase_DnaB-like_N"/>
</dbReference>
<protein>
    <submittedName>
        <fullName evidence="4">Replicative DNA helicase</fullName>
        <ecNumber evidence="4">3.6.4.12</ecNumber>
    </submittedName>
</protein>
<dbReference type="SUPFAM" id="SSF48024">
    <property type="entry name" value="N-terminal domain of DnaB helicase"/>
    <property type="match status" value="2"/>
</dbReference>
<keyword evidence="4" id="KW-0347">Helicase</keyword>
<dbReference type="EMBL" id="MLJW01000688">
    <property type="protein sequence ID" value="OIQ83599.1"/>
    <property type="molecule type" value="Genomic_DNA"/>
</dbReference>
<comment type="caution">
    <text evidence="4">The sequence shown here is derived from an EMBL/GenBank/DDBJ whole genome shotgun (WGS) entry which is preliminary data.</text>
</comment>
<sequence>MIDHDSAIHLAEQATLGALLLAPHQIDRVQGWLRPADFTDPWHAQVYNLIREQHIAGQPVDPQTVAYHLLERLGARQGAIVQIHDLLQSTPPHPEPAVYGRMVLDAALRREVAGQGVLLRAGALQSALSGESVPMAATCALVDAGLDAVANRWAQATGVPAPVAADAPVPLRAALRNPGLRLSADKLLRVHPGRDQVAEQAHEATLVGSLIAHPDEITAVAAWLAPTRITAPIWRTVYAATVELAELGQPVDLVTVTWATMRLSHHDQPCPTLADLRDAVDAGRFAVPHHAATVVAADQLRRLAETGSHQLLTGTRNPGLLPPDLVDAGRLITGALRQIACALPEHLGEPAVPHLAMVRSLESAPRQVAR</sequence>
<gene>
    <name evidence="4" type="primary">dnaB_11</name>
    <name evidence="4" type="ORF">GALL_345870</name>
</gene>
<reference evidence="4" key="1">
    <citation type="submission" date="2016-10" db="EMBL/GenBank/DDBJ databases">
        <title>Sequence of Gallionella enrichment culture.</title>
        <authorList>
            <person name="Poehlein A."/>
            <person name="Muehling M."/>
            <person name="Daniel R."/>
        </authorList>
    </citation>
    <scope>NUCLEOTIDE SEQUENCE</scope>
</reference>
<dbReference type="GO" id="GO:0016787">
    <property type="term" value="F:hydrolase activity"/>
    <property type="evidence" value="ECO:0007669"/>
    <property type="project" value="UniProtKB-KW"/>
</dbReference>
<dbReference type="GO" id="GO:0003677">
    <property type="term" value="F:DNA binding"/>
    <property type="evidence" value="ECO:0007669"/>
    <property type="project" value="UniProtKB-KW"/>
</dbReference>
<keyword evidence="1" id="KW-0235">DNA replication</keyword>
<keyword evidence="4" id="KW-0378">Hydrolase</keyword>
<organism evidence="4">
    <name type="scientific">mine drainage metagenome</name>
    <dbReference type="NCBI Taxonomy" id="410659"/>
    <lineage>
        <taxon>unclassified sequences</taxon>
        <taxon>metagenomes</taxon>
        <taxon>ecological metagenomes</taxon>
    </lineage>
</organism>
<feature type="domain" description="DNA helicase DnaB-like N-terminal" evidence="3">
    <location>
        <begin position="200"/>
        <end position="282"/>
    </location>
</feature>
<dbReference type="PANTHER" id="PTHR30153">
    <property type="entry name" value="REPLICATIVE DNA HELICASE DNAB"/>
    <property type="match status" value="1"/>
</dbReference>
<dbReference type="Pfam" id="PF00772">
    <property type="entry name" value="DnaB"/>
    <property type="match status" value="2"/>
</dbReference>
<evidence type="ECO:0000256" key="1">
    <source>
        <dbReference type="ARBA" id="ARBA00022705"/>
    </source>
</evidence>
<dbReference type="GO" id="GO:0005829">
    <property type="term" value="C:cytosol"/>
    <property type="evidence" value="ECO:0007669"/>
    <property type="project" value="TreeGrafter"/>
</dbReference>
<dbReference type="Gene3D" id="1.10.860.10">
    <property type="entry name" value="DNAb Helicase, Chain A"/>
    <property type="match status" value="2"/>
</dbReference>
<dbReference type="PANTHER" id="PTHR30153:SF2">
    <property type="entry name" value="REPLICATIVE DNA HELICASE"/>
    <property type="match status" value="1"/>
</dbReference>
<dbReference type="AlphaFoldDB" id="A0A1J5QUP5"/>
<name>A0A1J5QUP5_9ZZZZ</name>